<keyword evidence="4" id="KW-1185">Reference proteome</keyword>
<accession>A0A0L0GAD9</accession>
<name>A0A0L0GAD9_9EUKA</name>
<reference evidence="3 4" key="1">
    <citation type="submission" date="2011-02" db="EMBL/GenBank/DDBJ databases">
        <title>The Genome Sequence of Sphaeroforma arctica JP610.</title>
        <authorList>
            <consortium name="The Broad Institute Genome Sequencing Platform"/>
            <person name="Russ C."/>
            <person name="Cuomo C."/>
            <person name="Young S.K."/>
            <person name="Zeng Q."/>
            <person name="Gargeya S."/>
            <person name="Alvarado L."/>
            <person name="Berlin A."/>
            <person name="Chapman S.B."/>
            <person name="Chen Z."/>
            <person name="Freedman E."/>
            <person name="Gellesch M."/>
            <person name="Goldberg J."/>
            <person name="Griggs A."/>
            <person name="Gujja S."/>
            <person name="Heilman E."/>
            <person name="Heiman D."/>
            <person name="Howarth C."/>
            <person name="Mehta T."/>
            <person name="Neiman D."/>
            <person name="Pearson M."/>
            <person name="Roberts A."/>
            <person name="Saif S."/>
            <person name="Shea T."/>
            <person name="Shenoy N."/>
            <person name="Sisk P."/>
            <person name="Stolte C."/>
            <person name="Sykes S."/>
            <person name="White J."/>
            <person name="Yandava C."/>
            <person name="Burger G."/>
            <person name="Gray M.W."/>
            <person name="Holland P.W.H."/>
            <person name="King N."/>
            <person name="Lang F.B.F."/>
            <person name="Roger A.J."/>
            <person name="Ruiz-Trillo I."/>
            <person name="Haas B."/>
            <person name="Nusbaum C."/>
            <person name="Birren B."/>
        </authorList>
    </citation>
    <scope>NUCLEOTIDE SEQUENCE [LARGE SCALE GENOMIC DNA]</scope>
    <source>
        <strain evidence="3 4">JP610</strain>
    </source>
</reference>
<dbReference type="RefSeq" id="XP_014159899.1">
    <property type="nucleotide sequence ID" value="XM_014304424.1"/>
</dbReference>
<organism evidence="3 4">
    <name type="scientific">Sphaeroforma arctica JP610</name>
    <dbReference type="NCBI Taxonomy" id="667725"/>
    <lineage>
        <taxon>Eukaryota</taxon>
        <taxon>Ichthyosporea</taxon>
        <taxon>Ichthyophonida</taxon>
        <taxon>Sphaeroforma</taxon>
    </lineage>
</organism>
<gene>
    <name evidence="3" type="ORF">SARC_01842</name>
</gene>
<sequence>MTPSDVAIVRQTSRTIEQASRQISRDDKLTHVLSPRSRHVNGQLDTSLEGTASACITPHTPRTIRTRTEVDQTKPNRFKIVPLNSDGRPLSVPTYAPNVAESSFDSETSRFHSARNLYVPASGIPMRRNSSTPVEEGFRHFAPEHTFSSRWGDDNTATIGYSETNVNKDTCTRTGSDPIVRSAPQSPWMVRDGRSAGRFTVTALDTKVSADDLYDRSGLRSNQSAPQRRLNSVDSVHESLKGSCLPRPPTNTNQVTYGRSASISGGCASGVVRAHADTCSSISPESRDTIPIKLQRSKLVPDTEANTISEGIKQPQHPHRGRLHQHMPPPLVVNKDLPTGRAGHTKADGPRHPSTPTCVSGAVRKMPANTKRTSRGNAQAPTQMVTNTETSTSVDFDEMAHAGASAPANQSFPSKRMSLPIAITEEVVVSTPHVVGLSGLPEGNTSAQDDGATYGTRTANVAVPSQTDTLMREMLDVIKEQRQEMRDVSASVLALQAQMQMQADVANARIDALQEVCQQQSALLRQLAREHKGANDDDVCVQSMMNAIVTQGFDIDCLRAENKILRSAKCV</sequence>
<feature type="region of interest" description="Disordered" evidence="2">
    <location>
        <begin position="338"/>
        <end position="361"/>
    </location>
</feature>
<dbReference type="GeneID" id="25902346"/>
<keyword evidence="1" id="KW-0175">Coiled coil</keyword>
<dbReference type="Proteomes" id="UP000054560">
    <property type="component" value="Unassembled WGS sequence"/>
</dbReference>
<dbReference type="AlphaFoldDB" id="A0A0L0GAD9"/>
<protein>
    <submittedName>
        <fullName evidence="3">Uncharacterized protein</fullName>
    </submittedName>
</protein>
<evidence type="ECO:0000256" key="2">
    <source>
        <dbReference type="SAM" id="MobiDB-lite"/>
    </source>
</evidence>
<evidence type="ECO:0000313" key="3">
    <source>
        <dbReference type="EMBL" id="KNC85997.1"/>
    </source>
</evidence>
<evidence type="ECO:0000256" key="1">
    <source>
        <dbReference type="SAM" id="Coils"/>
    </source>
</evidence>
<dbReference type="EMBL" id="KQ241673">
    <property type="protein sequence ID" value="KNC85997.1"/>
    <property type="molecule type" value="Genomic_DNA"/>
</dbReference>
<evidence type="ECO:0000313" key="4">
    <source>
        <dbReference type="Proteomes" id="UP000054560"/>
    </source>
</evidence>
<feature type="coiled-coil region" evidence="1">
    <location>
        <begin position="478"/>
        <end position="530"/>
    </location>
</feature>
<proteinExistence type="predicted"/>